<evidence type="ECO:0000256" key="1">
    <source>
        <dbReference type="SAM" id="MobiDB-lite"/>
    </source>
</evidence>
<feature type="compositionally biased region" description="Polar residues" evidence="1">
    <location>
        <begin position="14"/>
        <end position="23"/>
    </location>
</feature>
<comment type="caution">
    <text evidence="2">The sequence shown here is derived from an EMBL/GenBank/DDBJ whole genome shotgun (WGS) entry which is preliminary data.</text>
</comment>
<reference evidence="2" key="2">
    <citation type="submission" date="2023-04" db="EMBL/GenBank/DDBJ databases">
        <authorList>
            <person name="Bruccoleri R.E."/>
            <person name="Oakeley E.J."/>
            <person name="Faust A.-M."/>
            <person name="Dessus-Babus S."/>
            <person name="Altorfer M."/>
            <person name="Burckhardt D."/>
            <person name="Oertli M."/>
            <person name="Naumann U."/>
            <person name="Petersen F."/>
            <person name="Wong J."/>
        </authorList>
    </citation>
    <scope>NUCLEOTIDE SEQUENCE</scope>
    <source>
        <strain evidence="2">GSM-AAB239-AS_SAM_17_03QT</strain>
        <tissue evidence="2">Leaf</tissue>
    </source>
</reference>
<organism evidence="2 3">
    <name type="scientific">Iris pallida</name>
    <name type="common">Sweet iris</name>
    <dbReference type="NCBI Taxonomy" id="29817"/>
    <lineage>
        <taxon>Eukaryota</taxon>
        <taxon>Viridiplantae</taxon>
        <taxon>Streptophyta</taxon>
        <taxon>Embryophyta</taxon>
        <taxon>Tracheophyta</taxon>
        <taxon>Spermatophyta</taxon>
        <taxon>Magnoliopsida</taxon>
        <taxon>Liliopsida</taxon>
        <taxon>Asparagales</taxon>
        <taxon>Iridaceae</taxon>
        <taxon>Iridoideae</taxon>
        <taxon>Irideae</taxon>
        <taxon>Iris</taxon>
    </lineage>
</organism>
<protein>
    <submittedName>
        <fullName evidence="2">Formin-like protein 5</fullName>
    </submittedName>
</protein>
<name>A0AAX6ET15_IRIPA</name>
<gene>
    <name evidence="2" type="ORF">M6B38_173425</name>
</gene>
<sequence>MRIQTEGAHRTVKSESGGSTMQGRRSRRTEVHRGSPTRRCWGQYSVSGGMCLWWTRDWWSRIWGQNDVTSVSAYRHGHGVLMFVILWNKTGSTRTHGFGHGSGWLGDCGRKCG</sequence>
<accession>A0AAX6ET15</accession>
<feature type="region of interest" description="Disordered" evidence="1">
    <location>
        <begin position="1"/>
        <end position="37"/>
    </location>
</feature>
<dbReference type="EMBL" id="JANAVB010034218">
    <property type="protein sequence ID" value="KAJ6807098.1"/>
    <property type="molecule type" value="Genomic_DNA"/>
</dbReference>
<dbReference type="Proteomes" id="UP001140949">
    <property type="component" value="Unassembled WGS sequence"/>
</dbReference>
<keyword evidence="3" id="KW-1185">Reference proteome</keyword>
<dbReference type="AlphaFoldDB" id="A0AAX6ET15"/>
<evidence type="ECO:0000313" key="2">
    <source>
        <dbReference type="EMBL" id="KAJ6807098.1"/>
    </source>
</evidence>
<reference evidence="2" key="1">
    <citation type="journal article" date="2023" name="GigaByte">
        <title>Genome assembly of the bearded iris, Iris pallida Lam.</title>
        <authorList>
            <person name="Bruccoleri R.E."/>
            <person name="Oakeley E.J."/>
            <person name="Faust A.M.E."/>
            <person name="Altorfer M."/>
            <person name="Dessus-Babus S."/>
            <person name="Burckhardt D."/>
            <person name="Oertli M."/>
            <person name="Naumann U."/>
            <person name="Petersen F."/>
            <person name="Wong J."/>
        </authorList>
    </citation>
    <scope>NUCLEOTIDE SEQUENCE</scope>
    <source>
        <strain evidence="2">GSM-AAB239-AS_SAM_17_03QT</strain>
    </source>
</reference>
<proteinExistence type="predicted"/>
<evidence type="ECO:0000313" key="3">
    <source>
        <dbReference type="Proteomes" id="UP001140949"/>
    </source>
</evidence>